<accession>A0A9X9C657</accession>
<name>A0A9X9C657_9GAMM</name>
<sequence length="162" mass="19030">MDLGSISDWVSSLSTFGTLVIAGMAYRKAPDWFESKRNETSYEHAKKIIDSLEQTQHLFQKEAYIFLLNEDDIDEEGEKKQEHSKVEILRMIFFVQQLIYSCEKYNIKIQIEINDYLLSVLNFVINPQKFPSENNIRYNEYARLARSGIQISSTPINKLFKF</sequence>
<organism evidence="1 2">
    <name type="scientific">Serratia ureilytica</name>
    <dbReference type="NCBI Taxonomy" id="300181"/>
    <lineage>
        <taxon>Bacteria</taxon>
        <taxon>Pseudomonadati</taxon>
        <taxon>Pseudomonadota</taxon>
        <taxon>Gammaproteobacteria</taxon>
        <taxon>Enterobacterales</taxon>
        <taxon>Yersiniaceae</taxon>
        <taxon>Serratia</taxon>
    </lineage>
</organism>
<comment type="caution">
    <text evidence="1">The sequence shown here is derived from an EMBL/GenBank/DDBJ whole genome shotgun (WGS) entry which is preliminary data.</text>
</comment>
<reference evidence="1 2" key="1">
    <citation type="submission" date="2019-07" db="EMBL/GenBank/DDBJ databases">
        <title>Serratia strains were isolated from fresh produce.</title>
        <authorList>
            <person name="Cho G.-S."/>
            <person name="Stein M."/>
            <person name="Lee W."/>
            <person name="Suh S.H."/>
            <person name="Franz C.M.A.P."/>
        </authorList>
    </citation>
    <scope>NUCLEOTIDE SEQUENCE [LARGE SCALE GENOMIC DNA]</scope>
    <source>
        <strain evidence="1 2">S17</strain>
    </source>
</reference>
<proteinExistence type="predicted"/>
<dbReference type="RefSeq" id="WP_147837881.1">
    <property type="nucleotide sequence ID" value="NZ_VOUP01000001.1"/>
</dbReference>
<dbReference type="AlphaFoldDB" id="A0A9X9C657"/>
<protein>
    <submittedName>
        <fullName evidence="1">Uncharacterized protein</fullName>
    </submittedName>
</protein>
<evidence type="ECO:0000313" key="1">
    <source>
        <dbReference type="EMBL" id="TXE33048.1"/>
    </source>
</evidence>
<dbReference type="EMBL" id="VOUP01000001">
    <property type="protein sequence ID" value="TXE33048.1"/>
    <property type="molecule type" value="Genomic_DNA"/>
</dbReference>
<dbReference type="Proteomes" id="UP000321307">
    <property type="component" value="Unassembled WGS sequence"/>
</dbReference>
<gene>
    <name evidence="1" type="ORF">FOT63_03035</name>
</gene>
<evidence type="ECO:0000313" key="2">
    <source>
        <dbReference type="Proteomes" id="UP000321307"/>
    </source>
</evidence>